<keyword evidence="1" id="KW-0573">Peptidoglycan synthesis</keyword>
<accession>A0A285RIL9</accession>
<feature type="domain" description="L,D-TPase catalytic" evidence="2">
    <location>
        <begin position="1"/>
        <end position="168"/>
    </location>
</feature>
<dbReference type="InterPro" id="IPR005490">
    <property type="entry name" value="LD_TPept_cat_dom"/>
</dbReference>
<dbReference type="Pfam" id="PF03734">
    <property type="entry name" value="YkuD"/>
    <property type="match status" value="1"/>
</dbReference>
<keyword evidence="1" id="KW-0133">Cell shape</keyword>
<sequence>MDLIVTRQGDIWQARYGEKVWQAGVGRGGIAPKQVEGDGISPIGCWPIRRVLYRADKLGEAPASVFPTETIAADDGWCDAPEHPDYNRPVKRPFAASHEEMWRADDLYDIVVVLGHNDDPVVPGAGSAVFLHVASAGYGATAGCATLTRADLLEFLALAAPGTRLCFRAEE</sequence>
<dbReference type="PANTHER" id="PTHR38589:SF1">
    <property type="entry name" value="BLR0621 PROTEIN"/>
    <property type="match status" value="1"/>
</dbReference>
<dbReference type="OrthoDB" id="9804204at2"/>
<reference evidence="4" key="1">
    <citation type="submission" date="2017-08" db="EMBL/GenBank/DDBJ databases">
        <authorList>
            <person name="Varghese N."/>
            <person name="Submissions S."/>
        </authorList>
    </citation>
    <scope>NUCLEOTIDE SEQUENCE [LARGE SCALE GENOMIC DNA]</scope>
    <source>
        <strain evidence="4">JA276</strain>
    </source>
</reference>
<dbReference type="EMBL" id="OBMT01000001">
    <property type="protein sequence ID" value="SOB93548.1"/>
    <property type="molecule type" value="Genomic_DNA"/>
</dbReference>
<evidence type="ECO:0000259" key="2">
    <source>
        <dbReference type="PROSITE" id="PS52029"/>
    </source>
</evidence>
<gene>
    <name evidence="3" type="ORF">SAMN05877831_101197</name>
</gene>
<dbReference type="PROSITE" id="PS52029">
    <property type="entry name" value="LD_TPASE"/>
    <property type="match status" value="1"/>
</dbReference>
<dbReference type="PANTHER" id="PTHR38589">
    <property type="entry name" value="BLR0621 PROTEIN"/>
    <property type="match status" value="1"/>
</dbReference>
<keyword evidence="4" id="KW-1185">Reference proteome</keyword>
<dbReference type="RefSeq" id="WP_097068242.1">
    <property type="nucleotide sequence ID" value="NZ_OBMT01000001.1"/>
</dbReference>
<proteinExistence type="predicted"/>
<feature type="active site" description="Nucleophile" evidence="1">
    <location>
        <position position="144"/>
    </location>
</feature>
<dbReference type="GO" id="GO:0016740">
    <property type="term" value="F:transferase activity"/>
    <property type="evidence" value="ECO:0007669"/>
    <property type="project" value="InterPro"/>
</dbReference>
<comment type="pathway">
    <text evidence="1">Cell wall biogenesis; peptidoglycan biosynthesis.</text>
</comment>
<dbReference type="Proteomes" id="UP000219111">
    <property type="component" value="Unassembled WGS sequence"/>
</dbReference>
<evidence type="ECO:0000313" key="3">
    <source>
        <dbReference type="EMBL" id="SOB93548.1"/>
    </source>
</evidence>
<dbReference type="AlphaFoldDB" id="A0A285RIL9"/>
<organism evidence="3 4">
    <name type="scientific">Rhodobacter maris</name>
    <dbReference type="NCBI Taxonomy" id="446682"/>
    <lineage>
        <taxon>Bacteria</taxon>
        <taxon>Pseudomonadati</taxon>
        <taxon>Pseudomonadota</taxon>
        <taxon>Alphaproteobacteria</taxon>
        <taxon>Rhodobacterales</taxon>
        <taxon>Rhodobacter group</taxon>
        <taxon>Rhodobacter</taxon>
    </lineage>
</organism>
<keyword evidence="1" id="KW-0961">Cell wall biogenesis/degradation</keyword>
<protein>
    <recommendedName>
        <fullName evidence="2">L,D-TPase catalytic domain-containing protein</fullName>
    </recommendedName>
</protein>
<dbReference type="GO" id="GO:0008360">
    <property type="term" value="P:regulation of cell shape"/>
    <property type="evidence" value="ECO:0007669"/>
    <property type="project" value="UniProtKB-UniRule"/>
</dbReference>
<dbReference type="GO" id="GO:0009252">
    <property type="term" value="P:peptidoglycan biosynthetic process"/>
    <property type="evidence" value="ECO:0007669"/>
    <property type="project" value="UniProtKB-KW"/>
</dbReference>
<evidence type="ECO:0000256" key="1">
    <source>
        <dbReference type="PROSITE-ProRule" id="PRU01373"/>
    </source>
</evidence>
<dbReference type="GO" id="GO:0071555">
    <property type="term" value="P:cell wall organization"/>
    <property type="evidence" value="ECO:0007669"/>
    <property type="project" value="UniProtKB-UniRule"/>
</dbReference>
<feature type="active site" description="Proton donor/acceptor" evidence="1">
    <location>
        <position position="132"/>
    </location>
</feature>
<evidence type="ECO:0000313" key="4">
    <source>
        <dbReference type="Proteomes" id="UP000219111"/>
    </source>
</evidence>
<name>A0A285RIL9_9RHOB</name>